<dbReference type="CDD" id="cd02440">
    <property type="entry name" value="AdoMet_MTases"/>
    <property type="match status" value="1"/>
</dbReference>
<keyword evidence="1" id="KW-0812">Transmembrane</keyword>
<feature type="transmembrane region" description="Helical" evidence="1">
    <location>
        <begin position="15"/>
        <end position="36"/>
    </location>
</feature>
<dbReference type="EMBL" id="JALLPJ020001018">
    <property type="protein sequence ID" value="KAL3777924.1"/>
    <property type="molecule type" value="Genomic_DNA"/>
</dbReference>
<feature type="domain" description="Methyltransferase type 11" evidence="2">
    <location>
        <begin position="124"/>
        <end position="205"/>
    </location>
</feature>
<accession>A0ABD3NPS9</accession>
<dbReference type="Pfam" id="PF08241">
    <property type="entry name" value="Methyltransf_11"/>
    <property type="match status" value="1"/>
</dbReference>
<name>A0ABD3NPS9_9STRA</name>
<protein>
    <recommendedName>
        <fullName evidence="2">Methyltransferase type 11 domain-containing protein</fullName>
    </recommendedName>
</protein>
<dbReference type="SUPFAM" id="SSF53335">
    <property type="entry name" value="S-adenosyl-L-methionine-dependent methyltransferases"/>
    <property type="match status" value="1"/>
</dbReference>
<comment type="caution">
    <text evidence="3">The sequence shown here is derived from an EMBL/GenBank/DDBJ whole genome shotgun (WGS) entry which is preliminary data.</text>
</comment>
<dbReference type="Proteomes" id="UP001530400">
    <property type="component" value="Unassembled WGS sequence"/>
</dbReference>
<keyword evidence="4" id="KW-1185">Reference proteome</keyword>
<evidence type="ECO:0000259" key="2">
    <source>
        <dbReference type="Pfam" id="PF08241"/>
    </source>
</evidence>
<dbReference type="Gene3D" id="3.40.50.150">
    <property type="entry name" value="Vaccinia Virus protein VP39"/>
    <property type="match status" value="1"/>
</dbReference>
<evidence type="ECO:0000313" key="3">
    <source>
        <dbReference type="EMBL" id="KAL3777924.1"/>
    </source>
</evidence>
<proteinExistence type="predicted"/>
<dbReference type="InterPro" id="IPR029063">
    <property type="entry name" value="SAM-dependent_MTases_sf"/>
</dbReference>
<keyword evidence="1" id="KW-0472">Membrane</keyword>
<dbReference type="AlphaFoldDB" id="A0ABD3NPS9"/>
<evidence type="ECO:0000256" key="1">
    <source>
        <dbReference type="SAM" id="Phobius"/>
    </source>
</evidence>
<dbReference type="InterPro" id="IPR013216">
    <property type="entry name" value="Methyltransf_11"/>
</dbReference>
<gene>
    <name evidence="3" type="ORF">ACHAWO_012603</name>
</gene>
<organism evidence="3 4">
    <name type="scientific">Cyclotella atomus</name>
    <dbReference type="NCBI Taxonomy" id="382360"/>
    <lineage>
        <taxon>Eukaryota</taxon>
        <taxon>Sar</taxon>
        <taxon>Stramenopiles</taxon>
        <taxon>Ochrophyta</taxon>
        <taxon>Bacillariophyta</taxon>
        <taxon>Coscinodiscophyceae</taxon>
        <taxon>Thalassiosirophycidae</taxon>
        <taxon>Stephanodiscales</taxon>
        <taxon>Stephanodiscaceae</taxon>
        <taxon>Cyclotella</taxon>
    </lineage>
</organism>
<keyword evidence="1" id="KW-1133">Transmembrane helix</keyword>
<evidence type="ECO:0000313" key="4">
    <source>
        <dbReference type="Proteomes" id="UP001530400"/>
    </source>
</evidence>
<sequence length="364" mass="41107">MVDHMKRNAPSSSNYTHIATICICIAITSLNFLIPLNNFGSGNKRYEDDAPPASPYGLAIPQGKAVPLPSIQISDEEEKAISRGIYGGVGDKKHLGGFTNFDVMGVSPVIWEHMVKWLGVKSLVDVGCGRGISTSWFVLHGLEYVVCVEGSHDAVTKSLLPGLQNVPESTSFEVVEHDFSRGPWWPDRTVDVAWCVEFTEHVGRNYQMNYFTTFRKAAYIFMTHSTWGGWHHVEVHDDDWWIGRMESMGFVYSEYLTKMMREKAGEDKDRTDLLKSMEEGKMYHVAQHLRINLLVFINPLVTVLPRHMHLFAEHGCFDGRSKTLVECGKNGTQSEGLTALPDRYKPLELTSEMDKAWFDLIGDL</sequence>
<reference evidence="3 4" key="1">
    <citation type="submission" date="2024-10" db="EMBL/GenBank/DDBJ databases">
        <title>Updated reference genomes for cyclostephanoid diatoms.</title>
        <authorList>
            <person name="Roberts W.R."/>
            <person name="Alverson A.J."/>
        </authorList>
    </citation>
    <scope>NUCLEOTIDE SEQUENCE [LARGE SCALE GENOMIC DNA]</scope>
    <source>
        <strain evidence="3 4">AJA010-31</strain>
    </source>
</reference>